<evidence type="ECO:0000313" key="3">
    <source>
        <dbReference type="Proteomes" id="UP000287969"/>
    </source>
</evidence>
<evidence type="ECO:0000256" key="1">
    <source>
        <dbReference type="SAM" id="Phobius"/>
    </source>
</evidence>
<protein>
    <submittedName>
        <fullName evidence="2">Sporulation stage III protein AG</fullName>
    </submittedName>
</protein>
<dbReference type="RefSeq" id="WP_128752500.1">
    <property type="nucleotide sequence ID" value="NZ_CP035282.1"/>
</dbReference>
<keyword evidence="1" id="KW-0812">Transmembrane</keyword>
<keyword evidence="1" id="KW-0472">Membrane</keyword>
<accession>A0A410QCW7</accession>
<proteinExistence type="predicted"/>
<name>A0A410QCW7_9FIRM</name>
<organism evidence="2 3">
    <name type="scientific">Acidilutibacter cellobiosedens</name>
    <dbReference type="NCBI Taxonomy" id="2507161"/>
    <lineage>
        <taxon>Bacteria</taxon>
        <taxon>Bacillati</taxon>
        <taxon>Bacillota</taxon>
        <taxon>Tissierellia</taxon>
        <taxon>Tissierellales</taxon>
        <taxon>Acidilutibacteraceae</taxon>
        <taxon>Acidilutibacter</taxon>
    </lineage>
</organism>
<gene>
    <name evidence="2" type="ORF">EQM13_09290</name>
</gene>
<dbReference type="OrthoDB" id="1634070at2"/>
<feature type="transmembrane region" description="Helical" evidence="1">
    <location>
        <begin position="20"/>
        <end position="40"/>
    </location>
</feature>
<dbReference type="AlphaFoldDB" id="A0A410QCW7"/>
<dbReference type="EMBL" id="CP035282">
    <property type="protein sequence ID" value="QAT61769.1"/>
    <property type="molecule type" value="Genomic_DNA"/>
</dbReference>
<dbReference type="Proteomes" id="UP000287969">
    <property type="component" value="Chromosome"/>
</dbReference>
<dbReference type="KEGG" id="spoa:EQM13_09290"/>
<evidence type="ECO:0000313" key="2">
    <source>
        <dbReference type="EMBL" id="QAT61769.1"/>
    </source>
</evidence>
<sequence>MKLLNKIKDELEKMGNKEYITKLVIILIIGVMILITVSMFTDSKNKGNYNLGETNTTDKSKRDSTEDYVTILERKLENILSQIKGAGEVNVMITLQNTTEKVPAVNTTKNQENTSEKDSQGGVRETLKEDTVYEIVTKENEDSFITLKEINPEVNGVIVVAQGADDAVVKEKLYEAVKTVLGISGSKVDVYSSN</sequence>
<reference evidence="3" key="1">
    <citation type="submission" date="2019-01" db="EMBL/GenBank/DDBJ databases">
        <title>Draft genomes of a novel of Sporanaerobacter strains.</title>
        <authorList>
            <person name="Ma S."/>
        </authorList>
    </citation>
    <scope>NUCLEOTIDE SEQUENCE [LARGE SCALE GENOMIC DNA]</scope>
    <source>
        <strain evidence="3">NJN-17</strain>
    </source>
</reference>
<keyword evidence="1" id="KW-1133">Transmembrane helix</keyword>
<keyword evidence="3" id="KW-1185">Reference proteome</keyword>